<keyword evidence="2" id="KW-1133">Transmembrane helix</keyword>
<evidence type="ECO:0000256" key="1">
    <source>
        <dbReference type="SAM" id="MobiDB-lite"/>
    </source>
</evidence>
<organism evidence="3 4">
    <name type="scientific">Cellvibrio polysaccharolyticus</name>
    <dbReference type="NCBI Taxonomy" id="2082724"/>
    <lineage>
        <taxon>Bacteria</taxon>
        <taxon>Pseudomonadati</taxon>
        <taxon>Pseudomonadota</taxon>
        <taxon>Gammaproteobacteria</taxon>
        <taxon>Cellvibrionales</taxon>
        <taxon>Cellvibrionaceae</taxon>
        <taxon>Cellvibrio</taxon>
    </lineage>
</organism>
<evidence type="ECO:0000256" key="2">
    <source>
        <dbReference type="SAM" id="Phobius"/>
    </source>
</evidence>
<protein>
    <submittedName>
        <fullName evidence="3">Uncharacterized protein</fullName>
    </submittedName>
</protein>
<feature type="transmembrane region" description="Helical" evidence="2">
    <location>
        <begin position="20"/>
        <end position="38"/>
    </location>
</feature>
<evidence type="ECO:0000313" key="4">
    <source>
        <dbReference type="Proteomes" id="UP000652567"/>
    </source>
</evidence>
<dbReference type="EMBL" id="PRDL01000001">
    <property type="protein sequence ID" value="MBE8717638.1"/>
    <property type="molecule type" value="Genomic_DNA"/>
</dbReference>
<evidence type="ECO:0000313" key="3">
    <source>
        <dbReference type="EMBL" id="MBE8717638.1"/>
    </source>
</evidence>
<comment type="caution">
    <text evidence="3">The sequence shown here is derived from an EMBL/GenBank/DDBJ whole genome shotgun (WGS) entry which is preliminary data.</text>
</comment>
<sequence length="68" mass="7803">MLSMLKWGDGFPMEITNAVWLDIAAIIFLVIFIASMVTRNRVVKRGKRHEDNLHERAPGEDLQGRKLP</sequence>
<keyword evidence="2" id="KW-0472">Membrane</keyword>
<dbReference type="AlphaFoldDB" id="A0A928V2L8"/>
<keyword evidence="4" id="KW-1185">Reference proteome</keyword>
<proteinExistence type="predicted"/>
<feature type="compositionally biased region" description="Basic and acidic residues" evidence="1">
    <location>
        <begin position="48"/>
        <end position="68"/>
    </location>
</feature>
<feature type="region of interest" description="Disordered" evidence="1">
    <location>
        <begin position="46"/>
        <end position="68"/>
    </location>
</feature>
<gene>
    <name evidence="3" type="ORF">C4F51_10610</name>
</gene>
<keyword evidence="2" id="KW-0812">Transmembrane</keyword>
<name>A0A928V2L8_9GAMM</name>
<dbReference type="Proteomes" id="UP000652567">
    <property type="component" value="Unassembled WGS sequence"/>
</dbReference>
<accession>A0A928V2L8</accession>
<reference evidence="3" key="1">
    <citation type="submission" date="2018-07" db="EMBL/GenBank/DDBJ databases">
        <title>Genome assembly of strain Ka43.</title>
        <authorList>
            <person name="Kukolya J."/>
            <person name="Nagy I."/>
            <person name="Horvath B."/>
            <person name="Toth A."/>
        </authorList>
    </citation>
    <scope>NUCLEOTIDE SEQUENCE</scope>
    <source>
        <strain evidence="3">KB43</strain>
    </source>
</reference>